<sequence>MGIEGPVGGGRRRERLSSAPRGRRVNLSFNDAELEVVRLAAQREGMSPASWAGRQVMAVAQHVLVPVSRDAADVLRELVQARVHLRETVTALRSLTTADPPVAGLPETAAAVVEAALAAVARVDTATARVMRERRPRS</sequence>
<dbReference type="Proteomes" id="UP001520654">
    <property type="component" value="Unassembled WGS sequence"/>
</dbReference>
<name>A0ABS8DWT6_9ACTN</name>
<reference evidence="2 3" key="1">
    <citation type="submission" date="2021-08" db="EMBL/GenBank/DDBJ databases">
        <title>Genomic Architecture of Streptomyces flavotricini NGL1 and Streptomyces erythrochromogenes HMS4 With Differential Plant Beneficial attributes and laccase production capabilities.</title>
        <authorList>
            <person name="Salwan R."/>
            <person name="Kaur R."/>
            <person name="Sharma V."/>
        </authorList>
    </citation>
    <scope>NUCLEOTIDE SEQUENCE [LARGE SCALE GENOMIC DNA]</scope>
    <source>
        <strain evidence="2 3">NGL1</strain>
    </source>
</reference>
<comment type="caution">
    <text evidence="2">The sequence shown here is derived from an EMBL/GenBank/DDBJ whole genome shotgun (WGS) entry which is preliminary data.</text>
</comment>
<keyword evidence="3" id="KW-1185">Reference proteome</keyword>
<feature type="region of interest" description="Disordered" evidence="1">
    <location>
        <begin position="1"/>
        <end position="20"/>
    </location>
</feature>
<evidence type="ECO:0000313" key="3">
    <source>
        <dbReference type="Proteomes" id="UP001520654"/>
    </source>
</evidence>
<gene>
    <name evidence="2" type="ORF">K7B10_00130</name>
</gene>
<proteinExistence type="predicted"/>
<evidence type="ECO:0008006" key="4">
    <source>
        <dbReference type="Google" id="ProtNLM"/>
    </source>
</evidence>
<protein>
    <recommendedName>
        <fullName evidence="4">Mobilization protein</fullName>
    </recommendedName>
</protein>
<dbReference type="EMBL" id="JAINUL010000001">
    <property type="protein sequence ID" value="MCC0093243.1"/>
    <property type="molecule type" value="Genomic_DNA"/>
</dbReference>
<accession>A0ABS8DWT6</accession>
<evidence type="ECO:0000313" key="2">
    <source>
        <dbReference type="EMBL" id="MCC0093243.1"/>
    </source>
</evidence>
<organism evidence="2 3">
    <name type="scientific">Streptomyces flavotricini</name>
    <dbReference type="NCBI Taxonomy" id="66888"/>
    <lineage>
        <taxon>Bacteria</taxon>
        <taxon>Bacillati</taxon>
        <taxon>Actinomycetota</taxon>
        <taxon>Actinomycetes</taxon>
        <taxon>Kitasatosporales</taxon>
        <taxon>Streptomycetaceae</taxon>
        <taxon>Streptomyces</taxon>
    </lineage>
</organism>
<evidence type="ECO:0000256" key="1">
    <source>
        <dbReference type="SAM" id="MobiDB-lite"/>
    </source>
</evidence>